<organism evidence="7 8">
    <name type="scientific">Diploptera punctata</name>
    <name type="common">Pacific beetle cockroach</name>
    <dbReference type="NCBI Taxonomy" id="6984"/>
    <lineage>
        <taxon>Eukaryota</taxon>
        <taxon>Metazoa</taxon>
        <taxon>Ecdysozoa</taxon>
        <taxon>Arthropoda</taxon>
        <taxon>Hexapoda</taxon>
        <taxon>Insecta</taxon>
        <taxon>Pterygota</taxon>
        <taxon>Neoptera</taxon>
        <taxon>Polyneoptera</taxon>
        <taxon>Dictyoptera</taxon>
        <taxon>Blattodea</taxon>
        <taxon>Blaberoidea</taxon>
        <taxon>Blaberidae</taxon>
        <taxon>Diplopterinae</taxon>
        <taxon>Diploptera</taxon>
    </lineage>
</organism>
<dbReference type="EMBL" id="JASPKZ010007570">
    <property type="protein sequence ID" value="KAJ9583540.1"/>
    <property type="molecule type" value="Genomic_DNA"/>
</dbReference>
<evidence type="ECO:0000313" key="7">
    <source>
        <dbReference type="EMBL" id="KAJ9583540.1"/>
    </source>
</evidence>
<feature type="transmembrane region" description="Helical" evidence="6">
    <location>
        <begin position="41"/>
        <end position="58"/>
    </location>
</feature>
<feature type="transmembrane region" description="Helical" evidence="6">
    <location>
        <begin position="127"/>
        <end position="148"/>
    </location>
</feature>
<evidence type="ECO:0008006" key="9">
    <source>
        <dbReference type="Google" id="ProtNLM"/>
    </source>
</evidence>
<gene>
    <name evidence="7" type="ORF">L9F63_022103</name>
</gene>
<evidence type="ECO:0000256" key="4">
    <source>
        <dbReference type="ARBA" id="ARBA00022989"/>
    </source>
</evidence>
<evidence type="ECO:0000256" key="2">
    <source>
        <dbReference type="ARBA" id="ARBA00022475"/>
    </source>
</evidence>
<keyword evidence="4 6" id="KW-1133">Transmembrane helix</keyword>
<dbReference type="AlphaFoldDB" id="A0AAD8EAP8"/>
<comment type="caution">
    <text evidence="7">The sequence shown here is derived from an EMBL/GenBank/DDBJ whole genome shotgun (WGS) entry which is preliminary data.</text>
</comment>
<accession>A0AAD8EAP8</accession>
<reference evidence="7" key="2">
    <citation type="submission" date="2023-05" db="EMBL/GenBank/DDBJ databases">
        <authorList>
            <person name="Fouks B."/>
        </authorList>
    </citation>
    <scope>NUCLEOTIDE SEQUENCE</scope>
    <source>
        <strain evidence="7">Stay&amp;Tobe</strain>
        <tissue evidence="7">Testes</tissue>
    </source>
</reference>
<sequence length="252" mass="28739">MNLCDFLNPIIIISRLLGLAPFTVVLHKFTGTKVYELSKFWLIYTIIFILFQIVLQISVVYKTNFESNEVVVTKLGDYGSHICLTSVVIMEIVALHNSKKLTTALNKLSLIRLGNLSNKSNEPVMKFVSFASASFVILTIILSTLFLFRSSGFKSDNSFFTLLFITKFPSMILPGVQFINFFAVIKYKFQILNSNLISKHSYKNVDHNINKRKFTKVISSIHCSLSELAEELNYLFHAQITMSIALDFMQFT</sequence>
<keyword evidence="3 6" id="KW-0812">Transmembrane</keyword>
<dbReference type="GO" id="GO:0005886">
    <property type="term" value="C:plasma membrane"/>
    <property type="evidence" value="ECO:0007669"/>
    <property type="project" value="UniProtKB-SubCell"/>
</dbReference>
<dbReference type="GO" id="GO:0050909">
    <property type="term" value="P:sensory perception of taste"/>
    <property type="evidence" value="ECO:0007669"/>
    <property type="project" value="InterPro"/>
</dbReference>
<comment type="subcellular location">
    <subcellularLocation>
        <location evidence="1">Cell membrane</location>
        <topology evidence="1">Multi-pass membrane protein</topology>
    </subcellularLocation>
</comment>
<keyword evidence="2" id="KW-1003">Cell membrane</keyword>
<evidence type="ECO:0000256" key="5">
    <source>
        <dbReference type="ARBA" id="ARBA00023136"/>
    </source>
</evidence>
<dbReference type="Proteomes" id="UP001233999">
    <property type="component" value="Unassembled WGS sequence"/>
</dbReference>
<protein>
    <recommendedName>
        <fullName evidence="9">Gustatory receptor</fullName>
    </recommendedName>
</protein>
<reference evidence="7" key="1">
    <citation type="journal article" date="2023" name="IScience">
        <title>Live-bearing cockroach genome reveals convergent evolutionary mechanisms linked to viviparity in insects and beyond.</title>
        <authorList>
            <person name="Fouks B."/>
            <person name="Harrison M.C."/>
            <person name="Mikhailova A.A."/>
            <person name="Marchal E."/>
            <person name="English S."/>
            <person name="Carruthers M."/>
            <person name="Jennings E.C."/>
            <person name="Chiamaka E.L."/>
            <person name="Frigard R.A."/>
            <person name="Pippel M."/>
            <person name="Attardo G.M."/>
            <person name="Benoit J.B."/>
            <person name="Bornberg-Bauer E."/>
            <person name="Tobe S.S."/>
        </authorList>
    </citation>
    <scope>NUCLEOTIDE SEQUENCE</scope>
    <source>
        <strain evidence="7">Stay&amp;Tobe</strain>
    </source>
</reference>
<name>A0AAD8EAP8_DIPPU</name>
<keyword evidence="8" id="KW-1185">Reference proteome</keyword>
<dbReference type="Pfam" id="PF08395">
    <property type="entry name" value="7tm_7"/>
    <property type="match status" value="1"/>
</dbReference>
<evidence type="ECO:0000256" key="6">
    <source>
        <dbReference type="SAM" id="Phobius"/>
    </source>
</evidence>
<feature type="transmembrane region" description="Helical" evidence="6">
    <location>
        <begin position="6"/>
        <end position="29"/>
    </location>
</feature>
<proteinExistence type="predicted"/>
<feature type="transmembrane region" description="Helical" evidence="6">
    <location>
        <begin position="160"/>
        <end position="185"/>
    </location>
</feature>
<dbReference type="InterPro" id="IPR013604">
    <property type="entry name" value="7TM_chemorcpt"/>
</dbReference>
<evidence type="ECO:0000256" key="3">
    <source>
        <dbReference type="ARBA" id="ARBA00022692"/>
    </source>
</evidence>
<evidence type="ECO:0000313" key="8">
    <source>
        <dbReference type="Proteomes" id="UP001233999"/>
    </source>
</evidence>
<keyword evidence="5 6" id="KW-0472">Membrane</keyword>
<feature type="non-terminal residue" evidence="7">
    <location>
        <position position="252"/>
    </location>
</feature>
<evidence type="ECO:0000256" key="1">
    <source>
        <dbReference type="ARBA" id="ARBA00004651"/>
    </source>
</evidence>